<gene>
    <name evidence="1" type="ORF">LOAG_14260</name>
</gene>
<dbReference type="RefSeq" id="XP_003149806.2">
    <property type="nucleotide sequence ID" value="XM_003149758.2"/>
</dbReference>
<dbReference type="GeneID" id="9951740"/>
<protein>
    <submittedName>
        <fullName evidence="1">Uncharacterized protein</fullName>
    </submittedName>
</protein>
<dbReference type="AlphaFoldDB" id="A0A1S0TI58"/>
<name>A0A1S0TI58_LOALO</name>
<dbReference type="InParanoid" id="A0A1S0TI58"/>
<proteinExistence type="predicted"/>
<organism evidence="1">
    <name type="scientific">Loa loa</name>
    <name type="common">Eye worm</name>
    <name type="synonym">Filaria loa</name>
    <dbReference type="NCBI Taxonomy" id="7209"/>
    <lineage>
        <taxon>Eukaryota</taxon>
        <taxon>Metazoa</taxon>
        <taxon>Ecdysozoa</taxon>
        <taxon>Nematoda</taxon>
        <taxon>Chromadorea</taxon>
        <taxon>Rhabditida</taxon>
        <taxon>Spirurina</taxon>
        <taxon>Spiruromorpha</taxon>
        <taxon>Filarioidea</taxon>
        <taxon>Onchocercidae</taxon>
        <taxon>Loa</taxon>
    </lineage>
</organism>
<dbReference type="CTD" id="9951740"/>
<sequence length="56" mass="6463">TKKGERLKRQIEESAYLGANRIFTKLDNTIASMITTVAIYELNDMNVFVHSIIYKI</sequence>
<feature type="non-terminal residue" evidence="1">
    <location>
        <position position="1"/>
    </location>
</feature>
<reference evidence="1" key="1">
    <citation type="submission" date="2012-04" db="EMBL/GenBank/DDBJ databases">
        <title>The Genome Sequence of Loa loa.</title>
        <authorList>
            <consortium name="The Broad Institute Genome Sequencing Platform"/>
            <consortium name="Broad Institute Genome Sequencing Center for Infectious Disease"/>
            <person name="Nutman T.B."/>
            <person name="Fink D.L."/>
            <person name="Russ C."/>
            <person name="Young S."/>
            <person name="Zeng Q."/>
            <person name="Gargeya S."/>
            <person name="Alvarado L."/>
            <person name="Berlin A."/>
            <person name="Chapman S.B."/>
            <person name="Chen Z."/>
            <person name="Freedman E."/>
            <person name="Gellesch M."/>
            <person name="Goldberg J."/>
            <person name="Griggs A."/>
            <person name="Gujja S."/>
            <person name="Heilman E.R."/>
            <person name="Heiman D."/>
            <person name="Howarth C."/>
            <person name="Mehta T."/>
            <person name="Neiman D."/>
            <person name="Pearson M."/>
            <person name="Roberts A."/>
            <person name="Saif S."/>
            <person name="Shea T."/>
            <person name="Shenoy N."/>
            <person name="Sisk P."/>
            <person name="Stolte C."/>
            <person name="Sykes S."/>
            <person name="White J."/>
            <person name="Yandava C."/>
            <person name="Haas B."/>
            <person name="Henn M.R."/>
            <person name="Nusbaum C."/>
            <person name="Birren B."/>
        </authorList>
    </citation>
    <scope>NUCLEOTIDE SEQUENCE [LARGE SCALE GENOMIC DNA]</scope>
</reference>
<dbReference type="OrthoDB" id="5805411at2759"/>
<dbReference type="EMBL" id="JH712379">
    <property type="protein sequence ID" value="EFO14263.2"/>
    <property type="molecule type" value="Genomic_DNA"/>
</dbReference>
<accession>A0A1S0TI58</accession>
<evidence type="ECO:0000313" key="1">
    <source>
        <dbReference type="EMBL" id="EFO14263.2"/>
    </source>
</evidence>
<dbReference type="KEGG" id="loa:LOAG_14260"/>